<dbReference type="EMBL" id="MIKC01000006">
    <property type="protein sequence ID" value="OEG23181.1"/>
    <property type="molecule type" value="Genomic_DNA"/>
</dbReference>
<protein>
    <submittedName>
        <fullName evidence="2">Uncharacterized protein</fullName>
    </submittedName>
</protein>
<name>A0A1E5HE10_9ENTE</name>
<evidence type="ECO:0000313" key="3">
    <source>
        <dbReference type="Proteomes" id="UP000094469"/>
    </source>
</evidence>
<organism evidence="2 3">
    <name type="scientific">Enterococcus ureilyticus</name>
    <dbReference type="NCBI Taxonomy" id="1131292"/>
    <lineage>
        <taxon>Bacteria</taxon>
        <taxon>Bacillati</taxon>
        <taxon>Bacillota</taxon>
        <taxon>Bacilli</taxon>
        <taxon>Lactobacillales</taxon>
        <taxon>Enterococcaceae</taxon>
        <taxon>Enterococcus</taxon>
    </lineage>
</organism>
<comment type="caution">
    <text evidence="2">The sequence shown here is derived from an EMBL/GenBank/DDBJ whole genome shotgun (WGS) entry which is preliminary data.</text>
</comment>
<reference evidence="3" key="1">
    <citation type="submission" date="2016-09" db="EMBL/GenBank/DDBJ databases">
        <authorList>
            <person name="Gulvik C.A."/>
        </authorList>
    </citation>
    <scope>NUCLEOTIDE SEQUENCE [LARGE SCALE GENOMIC DNA]</scope>
    <source>
        <strain evidence="3">LMG 26676</strain>
    </source>
</reference>
<sequence length="67" mass="7579">MDQMTRFFENIGESLGIKVKLPRVTNKYSLISLLVMIVSLVCLKFSFVFLIPGILAGANFLLVNMKR</sequence>
<accession>A0A1E5HE10</accession>
<dbReference type="Proteomes" id="UP000094469">
    <property type="component" value="Unassembled WGS sequence"/>
</dbReference>
<keyword evidence="1" id="KW-0812">Transmembrane</keyword>
<gene>
    <name evidence="2" type="ORF">BCR24_12770</name>
</gene>
<keyword evidence="3" id="KW-1185">Reference proteome</keyword>
<dbReference type="AlphaFoldDB" id="A0A1E5HE10"/>
<dbReference type="STRING" id="1131292.BCR24_12770"/>
<evidence type="ECO:0000256" key="1">
    <source>
        <dbReference type="SAM" id="Phobius"/>
    </source>
</evidence>
<dbReference type="RefSeq" id="WP_069639369.1">
    <property type="nucleotide sequence ID" value="NZ_JAFBEZ010000014.1"/>
</dbReference>
<evidence type="ECO:0000313" key="2">
    <source>
        <dbReference type="EMBL" id="OEG23181.1"/>
    </source>
</evidence>
<feature type="transmembrane region" description="Helical" evidence="1">
    <location>
        <begin position="30"/>
        <end position="63"/>
    </location>
</feature>
<keyword evidence="1" id="KW-0472">Membrane</keyword>
<keyword evidence="1" id="KW-1133">Transmembrane helix</keyword>
<proteinExistence type="predicted"/>